<evidence type="ECO:0000256" key="2">
    <source>
        <dbReference type="ARBA" id="ARBA00022516"/>
    </source>
</evidence>
<keyword evidence="9" id="KW-0223">Dioxygenase</keyword>
<dbReference type="OMA" id="AFAPWTK"/>
<keyword evidence="16" id="KW-1185">Reference proteome</keyword>
<dbReference type="GO" id="GO:0016702">
    <property type="term" value="F:oxidoreductase activity, acting on single donors with incorporation of molecular oxygen, incorporation of two atoms of oxygen"/>
    <property type="evidence" value="ECO:0000318"/>
    <property type="project" value="GO_Central"/>
</dbReference>
<dbReference type="EMBL" id="DS469532">
    <property type="protein sequence ID" value="EDO45807.1"/>
    <property type="molecule type" value="Genomic_DNA"/>
</dbReference>
<dbReference type="PANTHER" id="PTHR11903">
    <property type="entry name" value="PROSTAGLANDIN G/H SYNTHASE"/>
    <property type="match status" value="1"/>
</dbReference>
<evidence type="ECO:0000256" key="12">
    <source>
        <dbReference type="ARBA" id="ARBA00023098"/>
    </source>
</evidence>
<name>A7RRR3_NEMVE</name>
<sequence length="621" mass="72475">MDMQSLMILMAMVKEWLLRVHLWWKMPVVLILVYQLQKRELLMRDNLFEAYPSSDRKPTCQDPVVGLLDMTARTMRSVFCTERMREGRTHDGTCNDLKHPAMGCRLYRFSRNVNPNSTHEDDKMLELNPREISQRLLKRTKFIPVKQLNLLAASWIQFMIHDWFDHGDQDRKNRISVPLEGHDPLYSKHAPAMSIPRTRPDNCQQEPGSPPAYQNDVTHWWDGSQLYGSDEITNKRLRSFVGGKLEHDAKGLLKLDRNTGLDMTGFNRNWWVGLSLLHNIFTREHNAICGMLHKHYPDWSDEKLYDKARLINVAQMVKIHTIEWTPAILNDTALREGVRVNWGLRPGREIFAWLHSHNISSDVGITPLVGNAKKMRGVNFSLTEEFVAVYRMHPLLPDQLRVRNIRSREYTGHEYSLPKYSFAHAREIVEEHGFADLLYTFGVEYPGALTLFNYPQALMNLKLPWHQMGGETVDLGTIDILRDRERGVPRFNDFRRKLKLRPVESFEKLTSNKHHSAALKDMYCGDMEKLDLLIGCLAEEPRPYGYGFGETAFNLFLMMASRRLETDRFLTDDFTDDMYTPEGMQWIKDSTMKTILLRNYPEAELLPTILMNVENAFFPWE</sequence>
<dbReference type="AlphaFoldDB" id="A7RRR3"/>
<dbReference type="Gene3D" id="1.10.640.10">
    <property type="entry name" value="Haem peroxidase domain superfamily, animal type"/>
    <property type="match status" value="1"/>
</dbReference>
<keyword evidence="4 14" id="KW-0349">Heme</keyword>
<dbReference type="InParanoid" id="A7RRR3"/>
<evidence type="ECO:0000313" key="15">
    <source>
        <dbReference type="EMBL" id="EDO45807.1"/>
    </source>
</evidence>
<dbReference type="GO" id="GO:0006979">
    <property type="term" value="P:response to oxidative stress"/>
    <property type="evidence" value="ECO:0007669"/>
    <property type="project" value="InterPro"/>
</dbReference>
<accession>A7RRR3</accession>
<evidence type="ECO:0000256" key="4">
    <source>
        <dbReference type="ARBA" id="ARBA00022617"/>
    </source>
</evidence>
<dbReference type="GO" id="GO:0046872">
    <property type="term" value="F:metal ion binding"/>
    <property type="evidence" value="ECO:0007669"/>
    <property type="project" value="UniProtKB-KW"/>
</dbReference>
<dbReference type="GO" id="GO:0020037">
    <property type="term" value="F:heme binding"/>
    <property type="evidence" value="ECO:0007669"/>
    <property type="project" value="InterPro"/>
</dbReference>
<dbReference type="GO" id="GO:0004666">
    <property type="term" value="F:prostaglandin-endoperoxide synthase activity"/>
    <property type="evidence" value="ECO:0000318"/>
    <property type="project" value="GO_Central"/>
</dbReference>
<keyword evidence="13" id="KW-0275">Fatty acid biosynthesis</keyword>
<dbReference type="InterPro" id="IPR034815">
    <property type="entry name" value="A_dioxygenase"/>
</dbReference>
<proteinExistence type="predicted"/>
<dbReference type="GO" id="GO:0006952">
    <property type="term" value="P:defense response"/>
    <property type="evidence" value="ECO:0007669"/>
    <property type="project" value="UniProtKB-KW"/>
</dbReference>
<evidence type="ECO:0000256" key="3">
    <source>
        <dbReference type="ARBA" id="ARBA00022559"/>
    </source>
</evidence>
<keyword evidence="12" id="KW-0443">Lipid metabolism</keyword>
<organism evidence="15 16">
    <name type="scientific">Nematostella vectensis</name>
    <name type="common">Starlet sea anemone</name>
    <dbReference type="NCBI Taxonomy" id="45351"/>
    <lineage>
        <taxon>Eukaryota</taxon>
        <taxon>Metazoa</taxon>
        <taxon>Cnidaria</taxon>
        <taxon>Anthozoa</taxon>
        <taxon>Hexacorallia</taxon>
        <taxon>Actiniaria</taxon>
        <taxon>Edwardsiidae</taxon>
        <taxon>Nematostella</taxon>
    </lineage>
</organism>
<dbReference type="HOGENOM" id="CLU_033051_0_0_1"/>
<evidence type="ECO:0000256" key="13">
    <source>
        <dbReference type="ARBA" id="ARBA00023160"/>
    </source>
</evidence>
<feature type="binding site" description="axial binding residue" evidence="14">
    <location>
        <position position="393"/>
    </location>
    <ligand>
        <name>heme b</name>
        <dbReference type="ChEBI" id="CHEBI:60344"/>
    </ligand>
    <ligandPart>
        <name>Fe</name>
        <dbReference type="ChEBI" id="CHEBI:18248"/>
    </ligandPart>
</feature>
<evidence type="ECO:0000313" key="16">
    <source>
        <dbReference type="Proteomes" id="UP000001593"/>
    </source>
</evidence>
<dbReference type="Pfam" id="PF03098">
    <property type="entry name" value="An_peroxidase"/>
    <property type="match status" value="1"/>
</dbReference>
<dbReference type="GO" id="GO:0043005">
    <property type="term" value="C:neuron projection"/>
    <property type="evidence" value="ECO:0000318"/>
    <property type="project" value="GO_Central"/>
</dbReference>
<protein>
    <submittedName>
        <fullName evidence="15">Uncharacterized protein</fullName>
    </submittedName>
</protein>
<dbReference type="PROSITE" id="PS50292">
    <property type="entry name" value="PEROXIDASE_3"/>
    <property type="match status" value="1"/>
</dbReference>
<evidence type="ECO:0000256" key="14">
    <source>
        <dbReference type="PIRSR" id="PIRSR619791-2"/>
    </source>
</evidence>
<keyword evidence="10" id="KW-0560">Oxidoreductase</keyword>
<keyword evidence="3" id="KW-0575">Peroxidase</keyword>
<dbReference type="GO" id="GO:0005737">
    <property type="term" value="C:cytoplasm"/>
    <property type="evidence" value="ECO:0000318"/>
    <property type="project" value="GO_Central"/>
</dbReference>
<dbReference type="Proteomes" id="UP000001593">
    <property type="component" value="Unassembled WGS sequence"/>
</dbReference>
<evidence type="ECO:0000256" key="10">
    <source>
        <dbReference type="ARBA" id="ARBA00023002"/>
    </source>
</evidence>
<dbReference type="InterPro" id="IPR010255">
    <property type="entry name" value="Haem_peroxidase_sf"/>
</dbReference>
<keyword evidence="6" id="KW-0925">Oxylipin biosynthesis</keyword>
<keyword evidence="5 14" id="KW-0479">Metal-binding</keyword>
<evidence type="ECO:0000256" key="7">
    <source>
        <dbReference type="ARBA" id="ARBA00022821"/>
    </source>
</evidence>
<dbReference type="SUPFAM" id="SSF48113">
    <property type="entry name" value="Heme-dependent peroxidases"/>
    <property type="match status" value="1"/>
</dbReference>
<evidence type="ECO:0000256" key="5">
    <source>
        <dbReference type="ARBA" id="ARBA00022723"/>
    </source>
</evidence>
<dbReference type="GO" id="GO:0031408">
    <property type="term" value="P:oxylipin biosynthetic process"/>
    <property type="evidence" value="ECO:0007669"/>
    <property type="project" value="UniProtKB-KW"/>
</dbReference>
<dbReference type="PRINTS" id="PR00457">
    <property type="entry name" value="ANPEROXIDASE"/>
</dbReference>
<comment type="cofactor">
    <cofactor evidence="1">
        <name>Ca(2+)</name>
        <dbReference type="ChEBI" id="CHEBI:29108"/>
    </cofactor>
</comment>
<dbReference type="eggNOG" id="KOG2408">
    <property type="taxonomic scope" value="Eukaryota"/>
</dbReference>
<gene>
    <name evidence="15" type="ORF">NEMVEDRAFT_v1g240233</name>
</gene>
<dbReference type="PANTHER" id="PTHR11903:SF11">
    <property type="entry name" value="ALPHA-DIOXYGENASE 1"/>
    <property type="match status" value="1"/>
</dbReference>
<reference evidence="15 16" key="1">
    <citation type="journal article" date="2007" name="Science">
        <title>Sea anemone genome reveals ancestral eumetazoan gene repertoire and genomic organization.</title>
        <authorList>
            <person name="Putnam N.H."/>
            <person name="Srivastava M."/>
            <person name="Hellsten U."/>
            <person name="Dirks B."/>
            <person name="Chapman J."/>
            <person name="Salamov A."/>
            <person name="Terry A."/>
            <person name="Shapiro H."/>
            <person name="Lindquist E."/>
            <person name="Kapitonov V.V."/>
            <person name="Jurka J."/>
            <person name="Genikhovich G."/>
            <person name="Grigoriev I.V."/>
            <person name="Lucas S.M."/>
            <person name="Steele R.E."/>
            <person name="Finnerty J.R."/>
            <person name="Technau U."/>
            <person name="Martindale M.Q."/>
            <person name="Rokhsar D.S."/>
        </authorList>
    </citation>
    <scope>NUCLEOTIDE SEQUENCE [LARGE SCALE GENOMIC DNA]</scope>
    <source>
        <strain evidence="16">CH2 X CH6</strain>
    </source>
</reference>
<keyword evidence="7" id="KW-0611">Plant defense</keyword>
<dbReference type="InterPro" id="IPR019791">
    <property type="entry name" value="Haem_peroxidase_animal"/>
</dbReference>
<dbReference type="CDD" id="cd09818">
    <property type="entry name" value="PIOX_like"/>
    <property type="match status" value="1"/>
</dbReference>
<evidence type="ECO:0000256" key="9">
    <source>
        <dbReference type="ARBA" id="ARBA00022964"/>
    </source>
</evidence>
<dbReference type="PhylomeDB" id="A7RRR3"/>
<evidence type="ECO:0000256" key="1">
    <source>
        <dbReference type="ARBA" id="ARBA00001913"/>
    </source>
</evidence>
<dbReference type="GO" id="GO:0004601">
    <property type="term" value="F:peroxidase activity"/>
    <property type="evidence" value="ECO:0007669"/>
    <property type="project" value="UniProtKB-KW"/>
</dbReference>
<keyword evidence="2" id="KW-0444">Lipid biosynthesis</keyword>
<evidence type="ECO:0000256" key="6">
    <source>
        <dbReference type="ARBA" id="ARBA00022767"/>
    </source>
</evidence>
<evidence type="ECO:0000256" key="8">
    <source>
        <dbReference type="ARBA" id="ARBA00022832"/>
    </source>
</evidence>
<evidence type="ECO:0000256" key="11">
    <source>
        <dbReference type="ARBA" id="ARBA00023004"/>
    </source>
</evidence>
<keyword evidence="8" id="KW-0276">Fatty acid metabolism</keyword>
<dbReference type="InterPro" id="IPR050783">
    <property type="entry name" value="Oxylipin_biosynth_metab"/>
</dbReference>
<keyword evidence="11 14" id="KW-0408">Iron</keyword>
<dbReference type="InterPro" id="IPR037120">
    <property type="entry name" value="Haem_peroxidase_sf_animal"/>
</dbReference>
<dbReference type="GO" id="GO:0019371">
    <property type="term" value="P:cyclooxygenase pathway"/>
    <property type="evidence" value="ECO:0000318"/>
    <property type="project" value="GO_Central"/>
</dbReference>